<sequence length="679" mass="74974">MRTGSCTSRANANAWKKKLNISFFGWKTPTFLKLFSSKMQGGGLAAFANDQYRQAPVDGEGGTMNRAELALPAELWIRIFHLSVAQLHDFPLGTTQTLSLPSSFESSESYLHPIHVQAYNKCMKFKCNLTLVCQLWYTIAQEVLLERIWITHAKEALSLADMLVGRGLERDVGRHIRELRIDTASYDRCSPASLLTIIKQAPFLQVFCDYQSIRRIPTVQIVSPAMNSPQPPWSFCATRDEVIVSTQSAFGDRSFRDSSALAHSRSYRPSTDSEMADSSILSALCSHPQSHQSTGLRNLTWTNYHYNPRTPTITIYENVIGPQLHRLTQGRLETLELMLFTNDEQEDMSGDSEAVTVTGTLDLHPNFLPGVQIHANTLTSLSTSLNSSPSYTDFKLPPHGRPSSLNFPALQFLKVTLDDTSLHVLAKWEMPRLQTLCLVPADGIAYSRDGLAELFSTHGHKLVELELGYSSYKVGSSWLASESTYEPFSLAGPIPLAEWCPYLQRFIYTISYRNASGSSILPLHALLPSHHSLQVVGIRGLGHRIVESLYQLEAKDAEALAAGEALSEIESATTGEIVEDSEFSTLIQHFDSVLDKKLFPNLRCVQDLNLESALMRTSGRVPAAAVTVASGSSYSSDTKQYWTGWTLGNPLRQSGESLTAGYAAQSWQGGGKCSGVGAF</sequence>
<evidence type="ECO:0000313" key="1">
    <source>
        <dbReference type="EMBL" id="KAJ2932979.1"/>
    </source>
</evidence>
<reference evidence="1" key="1">
    <citation type="submission" date="2022-06" db="EMBL/GenBank/DDBJ databases">
        <title>Genome Sequence of Candolleomyces eurysporus.</title>
        <authorList>
            <person name="Buettner E."/>
        </authorList>
    </citation>
    <scope>NUCLEOTIDE SEQUENCE</scope>
    <source>
        <strain evidence="1">VTCC 930004</strain>
    </source>
</reference>
<dbReference type="OrthoDB" id="10364822at2759"/>
<evidence type="ECO:0000313" key="2">
    <source>
        <dbReference type="Proteomes" id="UP001140091"/>
    </source>
</evidence>
<proteinExistence type="predicted"/>
<protein>
    <submittedName>
        <fullName evidence="1">Uncharacterized protein</fullName>
    </submittedName>
</protein>
<keyword evidence="2" id="KW-1185">Reference proteome</keyword>
<dbReference type="Proteomes" id="UP001140091">
    <property type="component" value="Unassembled WGS sequence"/>
</dbReference>
<feature type="non-terminal residue" evidence="1">
    <location>
        <position position="1"/>
    </location>
</feature>
<organism evidence="1 2">
    <name type="scientific">Candolleomyces eurysporus</name>
    <dbReference type="NCBI Taxonomy" id="2828524"/>
    <lineage>
        <taxon>Eukaryota</taxon>
        <taxon>Fungi</taxon>
        <taxon>Dikarya</taxon>
        <taxon>Basidiomycota</taxon>
        <taxon>Agaricomycotina</taxon>
        <taxon>Agaricomycetes</taxon>
        <taxon>Agaricomycetidae</taxon>
        <taxon>Agaricales</taxon>
        <taxon>Agaricineae</taxon>
        <taxon>Psathyrellaceae</taxon>
        <taxon>Candolleomyces</taxon>
    </lineage>
</organism>
<gene>
    <name evidence="1" type="ORF">H1R20_g4139</name>
</gene>
<comment type="caution">
    <text evidence="1">The sequence shown here is derived from an EMBL/GenBank/DDBJ whole genome shotgun (WGS) entry which is preliminary data.</text>
</comment>
<name>A0A9W8MLL9_9AGAR</name>
<dbReference type="EMBL" id="JANBPK010000754">
    <property type="protein sequence ID" value="KAJ2932979.1"/>
    <property type="molecule type" value="Genomic_DNA"/>
</dbReference>
<dbReference type="AlphaFoldDB" id="A0A9W8MLL9"/>
<accession>A0A9W8MLL9</accession>